<proteinExistence type="inferred from homology"/>
<dbReference type="Proteomes" id="UP000324585">
    <property type="component" value="Unassembled WGS sequence"/>
</dbReference>
<evidence type="ECO:0000313" key="9">
    <source>
        <dbReference type="Proteomes" id="UP000324585"/>
    </source>
</evidence>
<dbReference type="OrthoDB" id="241340at2759"/>
<comment type="caution">
    <text evidence="8">The sequence shown here is derived from an EMBL/GenBank/DDBJ whole genome shotgun (WGS) entry which is preliminary data.</text>
</comment>
<dbReference type="InterPro" id="IPR029028">
    <property type="entry name" value="Alpha/beta_knot_MTases"/>
</dbReference>
<keyword evidence="9" id="KW-1185">Reference proteome</keyword>
<evidence type="ECO:0000256" key="2">
    <source>
        <dbReference type="ARBA" id="ARBA00022603"/>
    </source>
</evidence>
<evidence type="ECO:0000256" key="6">
    <source>
        <dbReference type="ARBA" id="ARBA00022884"/>
    </source>
</evidence>
<dbReference type="InterPro" id="IPR029026">
    <property type="entry name" value="tRNA_m1G_MTases_N"/>
</dbReference>
<dbReference type="HAMAP" id="MF_02060">
    <property type="entry name" value="tRNA_methyltr_TrmH"/>
    <property type="match status" value="1"/>
</dbReference>
<evidence type="ECO:0000259" key="7">
    <source>
        <dbReference type="Pfam" id="PF00588"/>
    </source>
</evidence>
<protein>
    <submittedName>
        <fullName evidence="8">tRNA (Guanosine(18)-2'-O)-methyltransferase</fullName>
    </submittedName>
</protein>
<accession>A0A5J4YXS1</accession>
<dbReference type="PANTHER" id="PTHR43453:SF1">
    <property type="entry name" value="TRNA_RRNA METHYLTRANSFERASE SPOU TYPE DOMAIN-CONTAINING PROTEIN"/>
    <property type="match status" value="1"/>
</dbReference>
<dbReference type="GO" id="GO:0008173">
    <property type="term" value="F:RNA methyltransferase activity"/>
    <property type="evidence" value="ECO:0007669"/>
    <property type="project" value="InterPro"/>
</dbReference>
<dbReference type="InterPro" id="IPR001537">
    <property type="entry name" value="SpoU_MeTrfase"/>
</dbReference>
<keyword evidence="2 8" id="KW-0489">Methyltransferase</keyword>
<reference evidence="9" key="1">
    <citation type="journal article" date="2019" name="Nat. Commun.">
        <title>Expansion of phycobilisome linker gene families in mesophilic red algae.</title>
        <authorList>
            <person name="Lee J."/>
            <person name="Kim D."/>
            <person name="Bhattacharya D."/>
            <person name="Yoon H.S."/>
        </authorList>
    </citation>
    <scope>NUCLEOTIDE SEQUENCE [LARGE SCALE GENOMIC DNA]</scope>
    <source>
        <strain evidence="9">CCMP 1328</strain>
    </source>
</reference>
<feature type="domain" description="tRNA/rRNA methyltransferase SpoU type" evidence="7">
    <location>
        <begin position="119"/>
        <end position="270"/>
    </location>
</feature>
<dbReference type="Pfam" id="PF00588">
    <property type="entry name" value="SpoU_methylase"/>
    <property type="match status" value="1"/>
</dbReference>
<dbReference type="PANTHER" id="PTHR43453">
    <property type="entry name" value="RRNA METHYLASE-LIKE"/>
    <property type="match status" value="1"/>
</dbReference>
<keyword evidence="5" id="KW-0819">tRNA processing</keyword>
<dbReference type="Gene3D" id="3.40.1280.10">
    <property type="match status" value="1"/>
</dbReference>
<evidence type="ECO:0000256" key="3">
    <source>
        <dbReference type="ARBA" id="ARBA00022679"/>
    </source>
</evidence>
<dbReference type="AlphaFoldDB" id="A0A5J4YXS1"/>
<evidence type="ECO:0000256" key="1">
    <source>
        <dbReference type="ARBA" id="ARBA00022555"/>
    </source>
</evidence>
<keyword evidence="4" id="KW-0949">S-adenosyl-L-methionine</keyword>
<dbReference type="CDD" id="cd18092">
    <property type="entry name" value="SpoU-like_TrmH"/>
    <property type="match status" value="1"/>
</dbReference>
<keyword evidence="1" id="KW-0820">tRNA-binding</keyword>
<keyword evidence="3 8" id="KW-0808">Transferase</keyword>
<dbReference type="GO" id="GO:0000049">
    <property type="term" value="F:tRNA binding"/>
    <property type="evidence" value="ECO:0007669"/>
    <property type="project" value="UniProtKB-KW"/>
</dbReference>
<evidence type="ECO:0000256" key="4">
    <source>
        <dbReference type="ARBA" id="ARBA00022691"/>
    </source>
</evidence>
<organism evidence="8 9">
    <name type="scientific">Porphyridium purpureum</name>
    <name type="common">Red alga</name>
    <name type="synonym">Porphyridium cruentum</name>
    <dbReference type="NCBI Taxonomy" id="35688"/>
    <lineage>
        <taxon>Eukaryota</taxon>
        <taxon>Rhodophyta</taxon>
        <taxon>Bangiophyceae</taxon>
        <taxon>Porphyridiales</taxon>
        <taxon>Porphyridiaceae</taxon>
        <taxon>Porphyridium</taxon>
    </lineage>
</organism>
<evidence type="ECO:0000313" key="8">
    <source>
        <dbReference type="EMBL" id="KAA8495652.1"/>
    </source>
</evidence>
<name>A0A5J4YXS1_PORPP</name>
<gene>
    <name evidence="8" type="ORF">FVE85_1807</name>
</gene>
<dbReference type="GO" id="GO:0002938">
    <property type="term" value="P:tRNA guanine ribose methylation"/>
    <property type="evidence" value="ECO:0007669"/>
    <property type="project" value="TreeGrafter"/>
</dbReference>
<dbReference type="EMBL" id="VRMN01000003">
    <property type="protein sequence ID" value="KAA8495652.1"/>
    <property type="molecule type" value="Genomic_DNA"/>
</dbReference>
<dbReference type="InterPro" id="IPR033671">
    <property type="entry name" value="TrmH"/>
</dbReference>
<sequence>MIPMTAFLLPCGASHRATRLQLRLGHRGSRRQRTAFVSMEAKSRQETLQNGIATRTGKYARVAEGSNGVAEFSRMLEQWGVIGGDQDAESQSIRALLRGLTESRANSMLHALQERTHHVALVLEHINILHNLAATLRTSDAAGIQDVHAVHARRDSTVSLLDALASEHSAQAVSKGCHKWLSIHEYSSTAACVAQLHAQGYKVLVSSLNPQAVSLDDIDYSDQKVALVFGNEVQGVTEEMLQLADGYFTIPMRGFVESMNVSVAVAISIYDAYKRAKQSVPRERFFLTPEKKRAVLKSWLTQDRKSLVNGKVMRPIPKGHVSFGLSKLGLAFENRLVASGVLVLHDTSSHEPQVKNVTDIHARVALNPELGVRLASFFQRRKNGALGDNDFGRRMTTSNVGVVTTETLLLASALCRFKSSCDLAGLESISLKSLSHYVQGCTNLVHETMRECFDNGGRPIAINSELSQSRMEIAYSKCFDAAFRALTNLVDSAYLDTALSESYVKSALDSATLHDVVRVVEQCLNVQGCAALLFGDSYADKLLEQFPLVEAQIRQLDRHGIRGENEFLSAATRSVRADMLCREELSFEESEHVEEMSLLHLALRFLHIARLVNELHRTCWDREIRGSAKRLSYDSRHAPFECMLVDTFIASYQDAVHVGERADVRLAAMDSDDATRLAFSRCVYELLVLLDSESH</sequence>
<dbReference type="SUPFAM" id="SSF75217">
    <property type="entry name" value="alpha/beta knot"/>
    <property type="match status" value="1"/>
</dbReference>
<evidence type="ECO:0000256" key="5">
    <source>
        <dbReference type="ARBA" id="ARBA00022694"/>
    </source>
</evidence>
<keyword evidence="6" id="KW-0694">RNA-binding</keyword>